<feature type="signal peptide" evidence="1">
    <location>
        <begin position="1"/>
        <end position="29"/>
    </location>
</feature>
<sequence>MFRSNARRGFIVALLAAGSIGVSAGAANAATITYQLTKKEQKAACGNFGGTIVFSDNSSLDCHTGVATLPSAS</sequence>
<gene>
    <name evidence="2" type="ORF">OM076_05860</name>
</gene>
<dbReference type="EMBL" id="JAPDOD010000003">
    <property type="protein sequence ID" value="MDA0159778.1"/>
    <property type="molecule type" value="Genomic_DNA"/>
</dbReference>
<evidence type="ECO:0000313" key="3">
    <source>
        <dbReference type="Proteomes" id="UP001149140"/>
    </source>
</evidence>
<dbReference type="RefSeq" id="WP_270038548.1">
    <property type="nucleotide sequence ID" value="NZ_JAPDOD010000003.1"/>
</dbReference>
<dbReference type="Proteomes" id="UP001149140">
    <property type="component" value="Unassembled WGS sequence"/>
</dbReference>
<evidence type="ECO:0000256" key="1">
    <source>
        <dbReference type="SAM" id="SignalP"/>
    </source>
</evidence>
<evidence type="ECO:0000313" key="2">
    <source>
        <dbReference type="EMBL" id="MDA0159778.1"/>
    </source>
</evidence>
<name>A0A9X3S3Q6_9ACTN</name>
<protein>
    <submittedName>
        <fullName evidence="2">Uncharacterized protein</fullName>
    </submittedName>
</protein>
<reference evidence="2" key="1">
    <citation type="submission" date="2022-10" db="EMBL/GenBank/DDBJ databases">
        <title>The WGS of Solirubrobacter ginsenosidimutans DSM 21036.</title>
        <authorList>
            <person name="Jiang Z."/>
        </authorList>
    </citation>
    <scope>NUCLEOTIDE SEQUENCE</scope>
    <source>
        <strain evidence="2">DSM 21036</strain>
    </source>
</reference>
<proteinExistence type="predicted"/>
<comment type="caution">
    <text evidence="2">The sequence shown here is derived from an EMBL/GenBank/DDBJ whole genome shotgun (WGS) entry which is preliminary data.</text>
</comment>
<keyword evidence="3" id="KW-1185">Reference proteome</keyword>
<accession>A0A9X3S3Q6</accession>
<feature type="chain" id="PRO_5040792440" evidence="1">
    <location>
        <begin position="30"/>
        <end position="73"/>
    </location>
</feature>
<dbReference type="AlphaFoldDB" id="A0A9X3S3Q6"/>
<keyword evidence="1" id="KW-0732">Signal</keyword>
<organism evidence="2 3">
    <name type="scientific">Solirubrobacter ginsenosidimutans</name>
    <dbReference type="NCBI Taxonomy" id="490573"/>
    <lineage>
        <taxon>Bacteria</taxon>
        <taxon>Bacillati</taxon>
        <taxon>Actinomycetota</taxon>
        <taxon>Thermoleophilia</taxon>
        <taxon>Solirubrobacterales</taxon>
        <taxon>Solirubrobacteraceae</taxon>
        <taxon>Solirubrobacter</taxon>
    </lineage>
</organism>